<name>A0ACC2PMK8_9HYME</name>
<reference evidence="1" key="1">
    <citation type="submission" date="2023-04" db="EMBL/GenBank/DDBJ databases">
        <title>A chromosome-level genome assembly of the parasitoid wasp Eretmocerus hayati.</title>
        <authorList>
            <person name="Zhong Y."/>
            <person name="Liu S."/>
            <person name="Liu Y."/>
        </authorList>
    </citation>
    <scope>NUCLEOTIDE SEQUENCE</scope>
    <source>
        <strain evidence="1">ZJU_SS_LIU_2023</strain>
    </source>
</reference>
<proteinExistence type="predicted"/>
<sequence length="222" mass="24764">MNQQEMAAAMMIEGPQIHDASLPPSPILSSTRRPLEASLEVNTNTRGTLEAERRSHGSQLQTTAHNVRSAEFRRSGIRRDIKVGNDGRCNRCDLAGHIDVGNNCPSKSQGLWKCYISKENVPHIVRDCPYRGTERDTYVTEKFHTSTYNPRGKGNNMRGIVDPGRGNFSGRGRGRVEKSYGSEKTSSRQQKTAARLAFTPEEKEIEQETTEAVDKGVQCRSK</sequence>
<gene>
    <name evidence="1" type="ORF">QAD02_020628</name>
</gene>
<dbReference type="EMBL" id="CM056741">
    <property type="protein sequence ID" value="KAJ8684835.1"/>
    <property type="molecule type" value="Genomic_DNA"/>
</dbReference>
<evidence type="ECO:0000313" key="2">
    <source>
        <dbReference type="Proteomes" id="UP001239111"/>
    </source>
</evidence>
<keyword evidence="2" id="KW-1185">Reference proteome</keyword>
<comment type="caution">
    <text evidence="1">The sequence shown here is derived from an EMBL/GenBank/DDBJ whole genome shotgun (WGS) entry which is preliminary data.</text>
</comment>
<accession>A0ACC2PMK8</accession>
<evidence type="ECO:0000313" key="1">
    <source>
        <dbReference type="EMBL" id="KAJ8684835.1"/>
    </source>
</evidence>
<dbReference type="Proteomes" id="UP001239111">
    <property type="component" value="Chromosome 1"/>
</dbReference>
<organism evidence="1 2">
    <name type="scientific">Eretmocerus hayati</name>
    <dbReference type="NCBI Taxonomy" id="131215"/>
    <lineage>
        <taxon>Eukaryota</taxon>
        <taxon>Metazoa</taxon>
        <taxon>Ecdysozoa</taxon>
        <taxon>Arthropoda</taxon>
        <taxon>Hexapoda</taxon>
        <taxon>Insecta</taxon>
        <taxon>Pterygota</taxon>
        <taxon>Neoptera</taxon>
        <taxon>Endopterygota</taxon>
        <taxon>Hymenoptera</taxon>
        <taxon>Apocrita</taxon>
        <taxon>Proctotrupomorpha</taxon>
        <taxon>Chalcidoidea</taxon>
        <taxon>Aphelinidae</taxon>
        <taxon>Aphelininae</taxon>
        <taxon>Eretmocerus</taxon>
    </lineage>
</organism>
<protein>
    <submittedName>
        <fullName evidence="1">Uncharacterized protein</fullName>
    </submittedName>
</protein>